<proteinExistence type="predicted"/>
<sequence>MLPSQSRASLEIWDSGSTTPDDKSLGYPGGSAIEGSQFEEAVKSLLRLSGDGSLAAANCFMDAGHGSADNSRLQDGPAPFAQSYQGGSGQNGSSCIDNNEKNTELQRMPARRRRIEEGNDRPYKRVKGSGDLIFTIRAVHVGGGDEDEALNYDGESSVEYDIVPILAAFTGWRGQRIRVYLP</sequence>
<dbReference type="OrthoDB" id="4774575at2759"/>
<evidence type="ECO:0000313" key="2">
    <source>
        <dbReference type="EMBL" id="GAP84131.2"/>
    </source>
</evidence>
<evidence type="ECO:0000256" key="1">
    <source>
        <dbReference type="SAM" id="MobiDB-lite"/>
    </source>
</evidence>
<organism evidence="2">
    <name type="scientific">Rosellinia necatrix</name>
    <name type="common">White root-rot fungus</name>
    <dbReference type="NCBI Taxonomy" id="77044"/>
    <lineage>
        <taxon>Eukaryota</taxon>
        <taxon>Fungi</taxon>
        <taxon>Dikarya</taxon>
        <taxon>Ascomycota</taxon>
        <taxon>Pezizomycotina</taxon>
        <taxon>Sordariomycetes</taxon>
        <taxon>Xylariomycetidae</taxon>
        <taxon>Xylariales</taxon>
        <taxon>Xylariaceae</taxon>
        <taxon>Rosellinia</taxon>
    </lineage>
</organism>
<evidence type="ECO:0000313" key="3">
    <source>
        <dbReference type="Proteomes" id="UP000054516"/>
    </source>
</evidence>
<gene>
    <name evidence="2" type="ORF">SAMD00023353_0600880</name>
</gene>
<protein>
    <submittedName>
        <fullName evidence="2">Uncharacterized protein</fullName>
    </submittedName>
</protein>
<feature type="region of interest" description="Disordered" evidence="1">
    <location>
        <begin position="79"/>
        <end position="105"/>
    </location>
</feature>
<accession>A0A1S7ULE5</accession>
<name>A0A1S7ULE5_ROSNE</name>
<keyword evidence="3" id="KW-1185">Reference proteome</keyword>
<feature type="region of interest" description="Disordered" evidence="1">
    <location>
        <begin position="1"/>
        <end position="32"/>
    </location>
</feature>
<dbReference type="Proteomes" id="UP000054516">
    <property type="component" value="Unassembled WGS sequence"/>
</dbReference>
<dbReference type="AlphaFoldDB" id="A0A1S7ULE5"/>
<dbReference type="EMBL" id="DF977451">
    <property type="protein sequence ID" value="GAP84131.2"/>
    <property type="molecule type" value="Genomic_DNA"/>
</dbReference>
<reference evidence="2" key="1">
    <citation type="submission" date="2016-03" db="EMBL/GenBank/DDBJ databases">
        <title>Draft genome sequence of Rosellinia necatrix.</title>
        <authorList>
            <person name="Kanematsu S."/>
        </authorList>
    </citation>
    <scope>NUCLEOTIDE SEQUENCE [LARGE SCALE GENOMIC DNA]</scope>
    <source>
        <strain evidence="2">W97</strain>
    </source>
</reference>